<feature type="region of interest" description="Disordered" evidence="5">
    <location>
        <begin position="382"/>
        <end position="495"/>
    </location>
</feature>
<feature type="chain" id="PRO_5021795216" evidence="7">
    <location>
        <begin position="22"/>
        <end position="544"/>
    </location>
</feature>
<feature type="transmembrane region" description="Helical" evidence="6">
    <location>
        <begin position="78"/>
        <end position="96"/>
    </location>
</feature>
<evidence type="ECO:0000313" key="9">
    <source>
        <dbReference type="Proteomes" id="UP000318294"/>
    </source>
</evidence>
<comment type="subcellular location">
    <subcellularLocation>
        <location evidence="1">Membrane</location>
        <topology evidence="1">Multi-pass membrane protein</topology>
    </subcellularLocation>
</comment>
<keyword evidence="2 6" id="KW-0812">Transmembrane</keyword>
<dbReference type="AlphaFoldDB" id="A0A554X502"/>
<dbReference type="NCBIfam" id="TIGR02783">
    <property type="entry name" value="TrbL_P"/>
    <property type="match status" value="1"/>
</dbReference>
<dbReference type="InterPro" id="IPR014150">
    <property type="entry name" value="Conjugal_tfr_TrbL"/>
</dbReference>
<evidence type="ECO:0000256" key="2">
    <source>
        <dbReference type="ARBA" id="ARBA00022692"/>
    </source>
</evidence>
<dbReference type="OrthoDB" id="8525003at2"/>
<keyword evidence="3 6" id="KW-1133">Transmembrane helix</keyword>
<proteinExistence type="predicted"/>
<accession>A0A554X502</accession>
<dbReference type="GO" id="GO:0016020">
    <property type="term" value="C:membrane"/>
    <property type="evidence" value="ECO:0007669"/>
    <property type="project" value="UniProtKB-SubCell"/>
</dbReference>
<dbReference type="InterPro" id="IPR007688">
    <property type="entry name" value="Conjugal_tfr_TrbL/VirB6"/>
</dbReference>
<sequence length="544" mass="55152">MSRRWILFAVLLLAGPGAALAQTAGVLDAILSQSSALTATWMDRAIDLAQKIFGALVVLEFVWFGAQTVLKKSELSELFGGLAFKVVAIGFFYTLIQYAPSWIPAIQQSFLQAGATISGLDLQTFTPSRIINYGVDAAGKMLGDFGDQVGNELSGGWWNAIGVIGRNLLPALIMVISAFLVVIAFAIIAIQFIVTMLESYLVIGAGALMLGFSGSRWTMNFSEKYLSYAMSVGGKLIVVTLLVGFGQSFADGIIEHWSSLRQNTGNGAIKFGDYLAIAGGSLVFSAMSYMLPSLAGSMLNGVASMSLANTAGAASSATMPAVTGGARVGATAMSGTSAALTHAAARLAPTGAISGITRAAGGGGGGDGSMAGATRAAFGGGGGSGAGAPGAGAAAGASAMHKRGSATVVQPHGGAQQRPGQLPGGGGGAQHAAANAPAFHDPRAAGGPGAGLGGGAQQAQAQASAAAGRPDAGWRDYRDEERDKQREMRARASAGKFSRALLKAADKASDASDAMSAFARRNRRPLQSDGHVGAAPGMRMRIDD</sequence>
<feature type="compositionally biased region" description="Low complexity" evidence="5">
    <location>
        <begin position="457"/>
        <end position="468"/>
    </location>
</feature>
<protein>
    <submittedName>
        <fullName evidence="8">P-type conjugative transfer protein TrbL</fullName>
    </submittedName>
</protein>
<organism evidence="8 9">
    <name type="scientific">Tepidimonas charontis</name>
    <dbReference type="NCBI Taxonomy" id="2267262"/>
    <lineage>
        <taxon>Bacteria</taxon>
        <taxon>Pseudomonadati</taxon>
        <taxon>Pseudomonadota</taxon>
        <taxon>Betaproteobacteria</taxon>
        <taxon>Burkholderiales</taxon>
        <taxon>Tepidimonas</taxon>
    </lineage>
</organism>
<dbReference type="Pfam" id="PF04610">
    <property type="entry name" value="TrbL"/>
    <property type="match status" value="1"/>
</dbReference>
<dbReference type="RefSeq" id="WP_144329231.1">
    <property type="nucleotide sequence ID" value="NZ_VJON01000050.1"/>
</dbReference>
<feature type="transmembrane region" description="Helical" evidence="6">
    <location>
        <begin position="271"/>
        <end position="291"/>
    </location>
</feature>
<feature type="transmembrane region" description="Helical" evidence="6">
    <location>
        <begin position="45"/>
        <end position="66"/>
    </location>
</feature>
<feature type="region of interest" description="Disordered" evidence="5">
    <location>
        <begin position="519"/>
        <end position="544"/>
    </location>
</feature>
<evidence type="ECO:0000256" key="4">
    <source>
        <dbReference type="ARBA" id="ARBA00023136"/>
    </source>
</evidence>
<feature type="compositionally biased region" description="Gly residues" evidence="5">
    <location>
        <begin position="446"/>
        <end position="456"/>
    </location>
</feature>
<feature type="compositionally biased region" description="Basic and acidic residues" evidence="5">
    <location>
        <begin position="472"/>
        <end position="490"/>
    </location>
</feature>
<keyword evidence="4 6" id="KW-0472">Membrane</keyword>
<evidence type="ECO:0000256" key="7">
    <source>
        <dbReference type="SAM" id="SignalP"/>
    </source>
</evidence>
<comment type="caution">
    <text evidence="8">The sequence shown here is derived from an EMBL/GenBank/DDBJ whole genome shotgun (WGS) entry which is preliminary data.</text>
</comment>
<gene>
    <name evidence="8" type="ORF">Tchar_02369</name>
</gene>
<feature type="transmembrane region" description="Helical" evidence="6">
    <location>
        <begin position="225"/>
        <end position="250"/>
    </location>
</feature>
<name>A0A554X502_9BURK</name>
<evidence type="ECO:0000256" key="6">
    <source>
        <dbReference type="SAM" id="Phobius"/>
    </source>
</evidence>
<keyword evidence="9" id="KW-1185">Reference proteome</keyword>
<evidence type="ECO:0000313" key="8">
    <source>
        <dbReference type="EMBL" id="TSE30919.1"/>
    </source>
</evidence>
<dbReference type="EMBL" id="VJON01000050">
    <property type="protein sequence ID" value="TSE30919.1"/>
    <property type="molecule type" value="Genomic_DNA"/>
</dbReference>
<feature type="signal peptide" evidence="7">
    <location>
        <begin position="1"/>
        <end position="21"/>
    </location>
</feature>
<feature type="compositionally biased region" description="Low complexity" evidence="5">
    <location>
        <begin position="430"/>
        <end position="439"/>
    </location>
</feature>
<dbReference type="Proteomes" id="UP000318294">
    <property type="component" value="Unassembled WGS sequence"/>
</dbReference>
<dbReference type="GO" id="GO:0030255">
    <property type="term" value="P:protein secretion by the type IV secretion system"/>
    <property type="evidence" value="ECO:0007669"/>
    <property type="project" value="InterPro"/>
</dbReference>
<feature type="transmembrane region" description="Helical" evidence="6">
    <location>
        <begin position="168"/>
        <end position="193"/>
    </location>
</feature>
<evidence type="ECO:0000256" key="1">
    <source>
        <dbReference type="ARBA" id="ARBA00004141"/>
    </source>
</evidence>
<evidence type="ECO:0000256" key="3">
    <source>
        <dbReference type="ARBA" id="ARBA00022989"/>
    </source>
</evidence>
<feature type="transmembrane region" description="Helical" evidence="6">
    <location>
        <begin position="200"/>
        <end position="219"/>
    </location>
</feature>
<reference evidence="8 9" key="1">
    <citation type="submission" date="2019-07" db="EMBL/GenBank/DDBJ databases">
        <title>Tepidimonas charontis SPSP-6 draft genome.</title>
        <authorList>
            <person name="Da Costa M.S."/>
            <person name="Froufe H.J.C."/>
            <person name="Egas C."/>
            <person name="Albuquerque L."/>
        </authorList>
    </citation>
    <scope>NUCLEOTIDE SEQUENCE [LARGE SCALE GENOMIC DNA]</scope>
    <source>
        <strain evidence="8 9">SPSP-6</strain>
    </source>
</reference>
<keyword evidence="7" id="KW-0732">Signal</keyword>
<evidence type="ECO:0000256" key="5">
    <source>
        <dbReference type="SAM" id="MobiDB-lite"/>
    </source>
</evidence>